<evidence type="ECO:0000313" key="2">
    <source>
        <dbReference type="Proteomes" id="UP000345637"/>
    </source>
</evidence>
<dbReference type="AlphaFoldDB" id="A0A485B355"/>
<sequence>MPLKSTLTIPQRAKTACTVYPRLVSTIDTLATVWIKLSILSVKHANKIFININKIQIIKLLKHHVTGIEKYLAARMFPYPLMKHFERHAIM</sequence>
<organism evidence="1 2">
    <name type="scientific">Raoultella planticola</name>
    <name type="common">Klebsiella planticola</name>
    <dbReference type="NCBI Taxonomy" id="575"/>
    <lineage>
        <taxon>Bacteria</taxon>
        <taxon>Pseudomonadati</taxon>
        <taxon>Pseudomonadota</taxon>
        <taxon>Gammaproteobacteria</taxon>
        <taxon>Enterobacterales</taxon>
        <taxon>Enterobacteriaceae</taxon>
        <taxon>Klebsiella/Raoultella group</taxon>
        <taxon>Raoultella</taxon>
    </lineage>
</organism>
<dbReference type="Proteomes" id="UP000345637">
    <property type="component" value="Unassembled WGS sequence"/>
</dbReference>
<accession>A0A485B355</accession>
<gene>
    <name evidence="1" type="ORF">NCTC12998_03411</name>
</gene>
<reference evidence="1 2" key="1">
    <citation type="submission" date="2019-03" db="EMBL/GenBank/DDBJ databases">
        <authorList>
            <consortium name="Pathogen Informatics"/>
        </authorList>
    </citation>
    <scope>NUCLEOTIDE SEQUENCE [LARGE SCALE GENOMIC DNA]</scope>
    <source>
        <strain evidence="1 2">NCTC12998</strain>
    </source>
</reference>
<name>A0A485B355_RAOPL</name>
<dbReference type="EMBL" id="CAADJE010000023">
    <property type="protein sequence ID" value="VFS67755.1"/>
    <property type="molecule type" value="Genomic_DNA"/>
</dbReference>
<evidence type="ECO:0000313" key="1">
    <source>
        <dbReference type="EMBL" id="VFS67755.1"/>
    </source>
</evidence>
<proteinExistence type="predicted"/>
<protein>
    <submittedName>
        <fullName evidence="1">Uncharacterized protein</fullName>
    </submittedName>
</protein>